<dbReference type="AlphaFoldDB" id="A0A0G3GYE4"/>
<name>A0A0G3GYE4_9CORY</name>
<feature type="compositionally biased region" description="Polar residues" evidence="1">
    <location>
        <begin position="197"/>
        <end position="206"/>
    </location>
</feature>
<feature type="region of interest" description="Disordered" evidence="1">
    <location>
        <begin position="197"/>
        <end position="230"/>
    </location>
</feature>
<feature type="transmembrane region" description="Helical" evidence="2">
    <location>
        <begin position="142"/>
        <end position="166"/>
    </location>
</feature>
<keyword evidence="4" id="KW-1185">Reference proteome</keyword>
<sequence length="230" mass="25156">MTENDETATVEKTAPTPLGAQELADAEKKAAAKFSLDYFGKFMIGAWVLFVVGLLLPHGGVVHGWQVLTLQGESLGLRIGIVEEFFVIVGTLGVVVFGGCLLLTRRTIFANISFLLTGIALFSSLLAMWMRLQDKEILGGPGLGVGLLMEVAAVIVATFALSYMILRRSDEQVRLAEQRQKHENLDEVGYAQRAALVSQQQNTPETNPLFIDDRRQQAVARHKKRSGSAD</sequence>
<feature type="compositionally biased region" description="Basic residues" evidence="1">
    <location>
        <begin position="220"/>
        <end position="230"/>
    </location>
</feature>
<reference evidence="4" key="2">
    <citation type="submission" date="2015-05" db="EMBL/GenBank/DDBJ databases">
        <title>Complete genome sequence of Corynebacterium mustelae DSM 45274, isolated from various tissues of a male ferret with lethal sepsis.</title>
        <authorList>
            <person name="Ruckert C."/>
            <person name="Albersmeier A."/>
            <person name="Winkler A."/>
            <person name="Tauch A."/>
        </authorList>
    </citation>
    <scope>NUCLEOTIDE SEQUENCE [LARGE SCALE GENOMIC DNA]</scope>
    <source>
        <strain evidence="4">DSM 45274</strain>
    </source>
</reference>
<dbReference type="Proteomes" id="UP000035199">
    <property type="component" value="Chromosome"/>
</dbReference>
<evidence type="ECO:0000256" key="2">
    <source>
        <dbReference type="SAM" id="Phobius"/>
    </source>
</evidence>
<dbReference type="STRING" id="571915.CMUST_09120"/>
<accession>A0A0G3GYE4</accession>
<dbReference type="RefSeq" id="WP_201779197.1">
    <property type="nucleotide sequence ID" value="NZ_CP011542.1"/>
</dbReference>
<keyword evidence="2" id="KW-0472">Membrane</keyword>
<gene>
    <name evidence="3" type="ORF">CMUST_09120</name>
</gene>
<dbReference type="PATRIC" id="fig|571915.4.peg.1933"/>
<dbReference type="EMBL" id="CP011542">
    <property type="protein sequence ID" value="AKK06141.1"/>
    <property type="molecule type" value="Genomic_DNA"/>
</dbReference>
<dbReference type="KEGG" id="cmv:CMUST_09120"/>
<organism evidence="3 4">
    <name type="scientific">Corynebacterium mustelae</name>
    <dbReference type="NCBI Taxonomy" id="571915"/>
    <lineage>
        <taxon>Bacteria</taxon>
        <taxon>Bacillati</taxon>
        <taxon>Actinomycetota</taxon>
        <taxon>Actinomycetes</taxon>
        <taxon>Mycobacteriales</taxon>
        <taxon>Corynebacteriaceae</taxon>
        <taxon>Corynebacterium</taxon>
    </lineage>
</organism>
<feature type="transmembrane region" description="Helical" evidence="2">
    <location>
        <begin position="85"/>
        <end position="103"/>
    </location>
</feature>
<reference evidence="3 4" key="1">
    <citation type="journal article" date="2015" name="Genome Announc.">
        <title>Complete Genome Sequence of the Type Strain Corynebacterium mustelae DSM 45274, Isolated from Various Tissues of a Male Ferret with Lethal Sepsis.</title>
        <authorList>
            <person name="Ruckert C."/>
            <person name="Eimer J."/>
            <person name="Winkler A."/>
            <person name="Tauch A."/>
        </authorList>
    </citation>
    <scope>NUCLEOTIDE SEQUENCE [LARGE SCALE GENOMIC DNA]</scope>
    <source>
        <strain evidence="3 4">DSM 45274</strain>
    </source>
</reference>
<evidence type="ECO:0000313" key="3">
    <source>
        <dbReference type="EMBL" id="AKK06141.1"/>
    </source>
</evidence>
<protein>
    <submittedName>
        <fullName evidence="3">Uncharacterized protein</fullName>
    </submittedName>
</protein>
<feature type="transmembrane region" description="Helical" evidence="2">
    <location>
        <begin position="108"/>
        <end position="130"/>
    </location>
</feature>
<evidence type="ECO:0000256" key="1">
    <source>
        <dbReference type="SAM" id="MobiDB-lite"/>
    </source>
</evidence>
<keyword evidence="2" id="KW-1133">Transmembrane helix</keyword>
<proteinExistence type="predicted"/>
<keyword evidence="2" id="KW-0812">Transmembrane</keyword>
<evidence type="ECO:0000313" key="4">
    <source>
        <dbReference type="Proteomes" id="UP000035199"/>
    </source>
</evidence>
<feature type="transmembrane region" description="Helical" evidence="2">
    <location>
        <begin position="42"/>
        <end position="65"/>
    </location>
</feature>